<evidence type="ECO:0000256" key="1">
    <source>
        <dbReference type="ARBA" id="ARBA00010716"/>
    </source>
</evidence>
<feature type="domain" description="Amidohydrolase-related" evidence="9">
    <location>
        <begin position="40"/>
        <end position="364"/>
    </location>
</feature>
<dbReference type="PIRSF" id="PIRSF038994">
    <property type="entry name" value="NagA"/>
    <property type="match status" value="1"/>
</dbReference>
<dbReference type="Gene3D" id="2.30.40.10">
    <property type="entry name" value="Urease, subunit C, domain 1"/>
    <property type="match status" value="1"/>
</dbReference>
<reference evidence="10 11" key="1">
    <citation type="submission" date="2019-01" db="EMBL/GenBank/DDBJ databases">
        <authorList>
            <consortium name="Pathogen Informatics"/>
        </authorList>
    </citation>
    <scope>NUCLEOTIDE SEQUENCE [LARGE SCALE GENOMIC DNA]</scope>
    <source>
        <strain evidence="10 11">NCTC10179</strain>
    </source>
</reference>
<dbReference type="KEGG" id="mcou:NCTC10179_00094"/>
<evidence type="ECO:0000313" key="10">
    <source>
        <dbReference type="EMBL" id="VEU75938.1"/>
    </source>
</evidence>
<dbReference type="SUPFAM" id="SSF51556">
    <property type="entry name" value="Metallo-dependent hydrolases"/>
    <property type="match status" value="1"/>
</dbReference>
<dbReference type="InterPro" id="IPR011059">
    <property type="entry name" value="Metal-dep_hydrolase_composite"/>
</dbReference>
<dbReference type="OrthoDB" id="9776488at2"/>
<dbReference type="Proteomes" id="UP000289497">
    <property type="component" value="Chromosome"/>
</dbReference>
<dbReference type="InterPro" id="IPR006680">
    <property type="entry name" value="Amidohydro-rel"/>
</dbReference>
<keyword evidence="4 5" id="KW-0119">Carbohydrate metabolism</keyword>
<sequence length="368" mass="41050">MIIKNVKVVNPYGVIDNADVYIRDEKIIKIVPKTGLGKNFLFPGFVDLHVHGFKGQDFMDGKTATEEISKQLAEYGVTSIMPTEMTAPWDDLIVALSDIASAEFAGSRHLGIHLEGPFIGEAKKGAHHPEYLLKGTPDLVRTLHRASKGRLKRMSFDPKMVDLETLKEMQSLKIVPSIGHTDVSYNEAQLYFDNRVRNVCHMWNAMSGIDSRKPGLVQAAFNRNVYTEIILDFEHICPETIDFTLQHKDLEYIVCVSDAIRPAYGPDGDSISGSIPVTKKGKNIYLKGTNTIAGSGITLYDTFKNLMKMKVKLPDIAKLTSTNALDSIKHKKIGRIREGYYADLVMIDRKSLDIKAVIINGRLVKGEI</sequence>
<feature type="binding site" evidence="8">
    <location>
        <position position="180"/>
    </location>
    <ligand>
        <name>Zn(2+)</name>
        <dbReference type="ChEBI" id="CHEBI:29105"/>
    </ligand>
</feature>
<feature type="binding site" evidence="7">
    <location>
        <begin position="204"/>
        <end position="205"/>
    </location>
    <ligand>
        <name>substrate</name>
    </ligand>
</feature>
<dbReference type="InterPro" id="IPR032466">
    <property type="entry name" value="Metal_Hydrolase"/>
</dbReference>
<evidence type="ECO:0000256" key="7">
    <source>
        <dbReference type="PIRSR" id="PIRSR038994-2"/>
    </source>
</evidence>
<evidence type="ECO:0000313" key="11">
    <source>
        <dbReference type="Proteomes" id="UP000289497"/>
    </source>
</evidence>
<evidence type="ECO:0000256" key="6">
    <source>
        <dbReference type="PIRSR" id="PIRSR038994-1"/>
    </source>
</evidence>
<dbReference type="GO" id="GO:0008448">
    <property type="term" value="F:N-acetylglucosamine-6-phosphate deacetylase activity"/>
    <property type="evidence" value="ECO:0007669"/>
    <property type="project" value="UniProtKB-EC"/>
</dbReference>
<feature type="binding site" evidence="7">
    <location>
        <position position="212"/>
    </location>
    <ligand>
        <name>substrate</name>
    </ligand>
</feature>
<dbReference type="GO" id="GO:0046872">
    <property type="term" value="F:metal ion binding"/>
    <property type="evidence" value="ECO:0007669"/>
    <property type="project" value="UniProtKB-KW"/>
</dbReference>
<evidence type="ECO:0000256" key="4">
    <source>
        <dbReference type="ARBA" id="ARBA00023277"/>
    </source>
</evidence>
<keyword evidence="3 5" id="KW-0378">Hydrolase</keyword>
<accession>A0A449B5Y9</accession>
<keyword evidence="11" id="KW-1185">Reference proteome</keyword>
<dbReference type="GO" id="GO:0006046">
    <property type="term" value="P:N-acetylglucosamine catabolic process"/>
    <property type="evidence" value="ECO:0007669"/>
    <property type="project" value="TreeGrafter"/>
</dbReference>
<gene>
    <name evidence="10" type="primary">nagA</name>
    <name evidence="10" type="ORF">NCTC10179_00094</name>
</gene>
<evidence type="ECO:0000256" key="8">
    <source>
        <dbReference type="PIRSR" id="PIRSR038994-3"/>
    </source>
</evidence>
<comment type="cofactor">
    <cofactor evidence="8">
        <name>a divalent metal cation</name>
        <dbReference type="ChEBI" id="CHEBI:60240"/>
    </cofactor>
    <text evidence="8">Binds 1 divalent metal cation per subunit.</text>
</comment>
<dbReference type="RefSeq" id="WP_129693727.1">
    <property type="nucleotide sequence ID" value="NZ_LR215039.1"/>
</dbReference>
<evidence type="ECO:0000259" key="9">
    <source>
        <dbReference type="Pfam" id="PF01979"/>
    </source>
</evidence>
<feature type="binding site" evidence="7">
    <location>
        <position position="126"/>
    </location>
    <ligand>
        <name>substrate</name>
    </ligand>
</feature>
<name>A0A449B5Y9_9BACT</name>
<dbReference type="InterPro" id="IPR003764">
    <property type="entry name" value="GlcNAc_6-P_deAcase"/>
</dbReference>
<feature type="binding site" evidence="8">
    <location>
        <position position="115"/>
    </location>
    <ligand>
        <name>Zn(2+)</name>
        <dbReference type="ChEBI" id="CHEBI:29105"/>
    </ligand>
</feature>
<feature type="active site" description="Proton donor/acceptor" evidence="6">
    <location>
        <position position="258"/>
    </location>
</feature>
<evidence type="ECO:0000256" key="2">
    <source>
        <dbReference type="ARBA" id="ARBA00022723"/>
    </source>
</evidence>
<dbReference type="PANTHER" id="PTHR11113">
    <property type="entry name" value="N-ACETYLGLUCOSAMINE-6-PHOSPHATE DEACETYLASE"/>
    <property type="match status" value="1"/>
</dbReference>
<evidence type="ECO:0000256" key="3">
    <source>
        <dbReference type="ARBA" id="ARBA00022801"/>
    </source>
</evidence>
<feature type="binding site" evidence="8">
    <location>
        <position position="201"/>
    </location>
    <ligand>
        <name>Zn(2+)</name>
        <dbReference type="ChEBI" id="CHEBI:29105"/>
    </ligand>
</feature>
<organism evidence="10 11">
    <name type="scientific">Mycoplasmopsis columboralis</name>
    <dbReference type="NCBI Taxonomy" id="171282"/>
    <lineage>
        <taxon>Bacteria</taxon>
        <taxon>Bacillati</taxon>
        <taxon>Mycoplasmatota</taxon>
        <taxon>Mycoplasmoidales</taxon>
        <taxon>Metamycoplasmataceae</taxon>
        <taxon>Mycoplasmopsis</taxon>
    </lineage>
</organism>
<dbReference type="EMBL" id="LR215039">
    <property type="protein sequence ID" value="VEU75938.1"/>
    <property type="molecule type" value="Genomic_DNA"/>
</dbReference>
<dbReference type="Gene3D" id="3.20.20.140">
    <property type="entry name" value="Metal-dependent hydrolases"/>
    <property type="match status" value="1"/>
</dbReference>
<feature type="binding site" evidence="7">
    <location>
        <position position="235"/>
    </location>
    <ligand>
        <name>substrate</name>
    </ligand>
</feature>
<dbReference type="AlphaFoldDB" id="A0A449B5Y9"/>
<dbReference type="NCBIfam" id="TIGR00221">
    <property type="entry name" value="nagA"/>
    <property type="match status" value="1"/>
</dbReference>
<protein>
    <submittedName>
        <fullName evidence="10">N-acetylglucosamine-6-phosphate deacetylase</fullName>
        <ecNumber evidence="10">3.5.1.25</ecNumber>
    </submittedName>
</protein>
<proteinExistence type="inferred from homology"/>
<dbReference type="SUPFAM" id="SSF51338">
    <property type="entry name" value="Composite domain of metallo-dependent hydrolases"/>
    <property type="match status" value="1"/>
</dbReference>
<dbReference type="PANTHER" id="PTHR11113:SF14">
    <property type="entry name" value="N-ACETYLGLUCOSAMINE-6-PHOSPHATE DEACETYLASE"/>
    <property type="match status" value="1"/>
</dbReference>
<keyword evidence="2 8" id="KW-0479">Metal-binding</keyword>
<feature type="binding site" evidence="7">
    <location>
        <begin position="292"/>
        <end position="294"/>
    </location>
    <ligand>
        <name>substrate</name>
    </ligand>
</feature>
<comment type="similarity">
    <text evidence="1 5">Belongs to the metallo-dependent hydrolases superfamily. NagA family.</text>
</comment>
<dbReference type="EC" id="3.5.1.25" evidence="10"/>
<evidence type="ECO:0000256" key="5">
    <source>
        <dbReference type="PIRNR" id="PIRNR038994"/>
    </source>
</evidence>
<dbReference type="Pfam" id="PF01979">
    <property type="entry name" value="Amidohydro_1"/>
    <property type="match status" value="1"/>
</dbReference>